<evidence type="ECO:0000256" key="1">
    <source>
        <dbReference type="ARBA" id="ARBA00004651"/>
    </source>
</evidence>
<dbReference type="PANTHER" id="PTHR30269">
    <property type="entry name" value="TRANSMEMBRANE PROTEIN YFCA"/>
    <property type="match status" value="1"/>
</dbReference>
<dbReference type="RefSeq" id="WP_406854744.1">
    <property type="nucleotide sequence ID" value="NZ_CP157484.1"/>
</dbReference>
<keyword evidence="5 8" id="KW-0812">Transmembrane</keyword>
<feature type="transmembrane region" description="Helical" evidence="8">
    <location>
        <begin position="100"/>
        <end position="118"/>
    </location>
</feature>
<dbReference type="AlphaFoldDB" id="A0AAU7JCG8"/>
<feature type="transmembrane region" description="Helical" evidence="8">
    <location>
        <begin position="230"/>
        <end position="248"/>
    </location>
</feature>
<evidence type="ECO:0000256" key="7">
    <source>
        <dbReference type="ARBA" id="ARBA00023136"/>
    </source>
</evidence>
<proteinExistence type="inferred from homology"/>
<dbReference type="GO" id="GO:0005886">
    <property type="term" value="C:plasma membrane"/>
    <property type="evidence" value="ECO:0007669"/>
    <property type="project" value="UniProtKB-SubCell"/>
</dbReference>
<protein>
    <recommendedName>
        <fullName evidence="8">Probable membrane transporter protein</fullName>
    </recommendedName>
</protein>
<feature type="transmembrane region" description="Helical" evidence="8">
    <location>
        <begin position="205"/>
        <end position="223"/>
    </location>
</feature>
<keyword evidence="4 8" id="KW-1003">Cell membrane</keyword>
<evidence type="ECO:0000313" key="9">
    <source>
        <dbReference type="EMBL" id="XBO37917.1"/>
    </source>
</evidence>
<evidence type="ECO:0000256" key="4">
    <source>
        <dbReference type="ARBA" id="ARBA00022475"/>
    </source>
</evidence>
<sequence length="255" mass="26966">MPPIIADPGFYAAAVPAVLLVGMSKGGFSGLSLLSLPLLALVTSPVKAAAIMLPILLVQDVVSVWAYRKSFDRRILAVMLPGSFLGVAIGWLIAAWVTEAMVRVGVGVISVGFVALYWRRRYAAGPDGGTPPSTAAGVFWGALAGYTSFVAHAGGPPFQVYVLPRRLSPESYAGTNTLFFAVTNAVKVIPYLALGQFSPENLGTSAVLIPAAIAATFVGVWLVRRIDASRFYTIIYGLSFGVGLKLMWDGVRDLS</sequence>
<dbReference type="PANTHER" id="PTHR30269:SF37">
    <property type="entry name" value="MEMBRANE TRANSPORTER PROTEIN"/>
    <property type="match status" value="1"/>
</dbReference>
<gene>
    <name evidence="9" type="ORF">ABEG18_19660</name>
</gene>
<evidence type="ECO:0000256" key="5">
    <source>
        <dbReference type="ARBA" id="ARBA00022692"/>
    </source>
</evidence>
<keyword evidence="3" id="KW-0813">Transport</keyword>
<dbReference type="InterPro" id="IPR002781">
    <property type="entry name" value="TM_pro_TauE-like"/>
</dbReference>
<comment type="similarity">
    <text evidence="2 8">Belongs to the 4-toluene sulfonate uptake permease (TSUP) (TC 2.A.102) family.</text>
</comment>
<evidence type="ECO:0000256" key="6">
    <source>
        <dbReference type="ARBA" id="ARBA00022989"/>
    </source>
</evidence>
<comment type="subcellular location">
    <subcellularLocation>
        <location evidence="1 8">Cell membrane</location>
        <topology evidence="1 8">Multi-pass membrane protein</topology>
    </subcellularLocation>
</comment>
<keyword evidence="6 8" id="KW-1133">Transmembrane helix</keyword>
<name>A0AAU7JCG8_9HYPH</name>
<evidence type="ECO:0000256" key="8">
    <source>
        <dbReference type="RuleBase" id="RU363041"/>
    </source>
</evidence>
<evidence type="ECO:0000256" key="2">
    <source>
        <dbReference type="ARBA" id="ARBA00009142"/>
    </source>
</evidence>
<accession>A0AAU7JCG8</accession>
<dbReference type="Pfam" id="PF01925">
    <property type="entry name" value="TauE"/>
    <property type="match status" value="1"/>
</dbReference>
<reference evidence="9" key="1">
    <citation type="submission" date="2024-05" db="EMBL/GenBank/DDBJ databases">
        <authorList>
            <person name="Kim S."/>
            <person name="Heo J."/>
            <person name="Choi H."/>
            <person name="Choi Y."/>
            <person name="Kwon S.-W."/>
            <person name="Kim Y."/>
        </authorList>
    </citation>
    <scope>NUCLEOTIDE SEQUENCE</scope>
    <source>
        <strain evidence="9">KACC 23698</strain>
    </source>
</reference>
<dbReference type="EMBL" id="CP157484">
    <property type="protein sequence ID" value="XBO37917.1"/>
    <property type="molecule type" value="Genomic_DNA"/>
</dbReference>
<keyword evidence="7 8" id="KW-0472">Membrane</keyword>
<evidence type="ECO:0000256" key="3">
    <source>
        <dbReference type="ARBA" id="ARBA00022448"/>
    </source>
</evidence>
<feature type="transmembrane region" description="Helical" evidence="8">
    <location>
        <begin position="9"/>
        <end position="28"/>
    </location>
</feature>
<organism evidence="9">
    <name type="scientific">Alsobacter sp. KACC 23698</name>
    <dbReference type="NCBI Taxonomy" id="3149229"/>
    <lineage>
        <taxon>Bacteria</taxon>
        <taxon>Pseudomonadati</taxon>
        <taxon>Pseudomonadota</taxon>
        <taxon>Alphaproteobacteria</taxon>
        <taxon>Hyphomicrobiales</taxon>
        <taxon>Alsobacteraceae</taxon>
        <taxon>Alsobacter</taxon>
    </lineage>
</organism>
<dbReference type="InterPro" id="IPR052017">
    <property type="entry name" value="TSUP"/>
</dbReference>
<feature type="transmembrane region" description="Helical" evidence="8">
    <location>
        <begin position="75"/>
        <end position="94"/>
    </location>
</feature>